<dbReference type="AlphaFoldDB" id="A0A4R0R704"/>
<organism evidence="1 2">
    <name type="scientific">Steccherinum ochraceum</name>
    <dbReference type="NCBI Taxonomy" id="92696"/>
    <lineage>
        <taxon>Eukaryota</taxon>
        <taxon>Fungi</taxon>
        <taxon>Dikarya</taxon>
        <taxon>Basidiomycota</taxon>
        <taxon>Agaricomycotina</taxon>
        <taxon>Agaricomycetes</taxon>
        <taxon>Polyporales</taxon>
        <taxon>Steccherinaceae</taxon>
        <taxon>Steccherinum</taxon>
    </lineage>
</organism>
<evidence type="ECO:0000313" key="2">
    <source>
        <dbReference type="Proteomes" id="UP000292702"/>
    </source>
</evidence>
<protein>
    <submittedName>
        <fullName evidence="1">Uncharacterized protein</fullName>
    </submittedName>
</protein>
<dbReference type="Proteomes" id="UP000292702">
    <property type="component" value="Unassembled WGS sequence"/>
</dbReference>
<proteinExistence type="predicted"/>
<keyword evidence="2" id="KW-1185">Reference proteome</keyword>
<dbReference type="EMBL" id="RWJN01000542">
    <property type="protein sequence ID" value="TCD60805.1"/>
    <property type="molecule type" value="Genomic_DNA"/>
</dbReference>
<evidence type="ECO:0000313" key="1">
    <source>
        <dbReference type="EMBL" id="TCD60805.1"/>
    </source>
</evidence>
<reference evidence="1 2" key="1">
    <citation type="submission" date="2018-11" db="EMBL/GenBank/DDBJ databases">
        <title>Genome assembly of Steccherinum ochraceum LE-BIN_3174, the white-rot fungus of the Steccherinaceae family (The Residual Polyporoid clade, Polyporales, Basidiomycota).</title>
        <authorList>
            <person name="Fedorova T.V."/>
            <person name="Glazunova O.A."/>
            <person name="Landesman E.O."/>
            <person name="Moiseenko K.V."/>
            <person name="Psurtseva N.V."/>
            <person name="Savinova O.S."/>
            <person name="Shakhova N.V."/>
            <person name="Tyazhelova T.V."/>
            <person name="Vasina D.V."/>
        </authorList>
    </citation>
    <scope>NUCLEOTIDE SEQUENCE [LARGE SCALE GENOMIC DNA]</scope>
    <source>
        <strain evidence="1 2">LE-BIN_3174</strain>
    </source>
</reference>
<sequence>MEMMDNIRLMMRHLEQPDDTASGIALKIAHEIEKVKLMKANCDLKSQLLLQLRQLLEHGLAVSQCPPPEILVEYAMWTLVCPNLIYRRQYSDDHEPLPEPIVAFLHDDLLRESTWINNLLIDCYTQCTAEARALVGFRPKTREEEFNQLLAYRTNLAFSYITSGIDQCTDGLSQMEIAMKEHSTFLQTIGSPHITTPWKHNHSWLYVHYAIMRVDADVLDLKTKEALETALCALQMASPSYSDLELDAIVVRAGFAIVLLALDVDEEQQKEHTSWTVTKLRKRPHFKHQVLLHLRPSKTLVHPVLKALGEAWFFAEDDIIPETKERFKKWLSQCLLLELDWPTHKSDCRKNEEINDRLNQSIAQGKFTSSFVHRKSFMHLWLDTSQHYANQDALIHALSLCRDMTRSITHMVFRVVKPDSDRTVRSRDIDRIYVHKCGVFKIPQILPDLTRMIRRERIQYCLHQMSQAQASLGDDGDPWAYALVATFVCMKGPVKEKDGLVEEKAGWSCHLRLVGILKRAIMDTRHDPTWREKTNRIRPPPGAVILPSGIQDAEFDYQTDHERRETRAQAQVQPLVSPRLLAEGIRRMVR</sequence>
<name>A0A4R0R704_9APHY</name>
<comment type="caution">
    <text evidence="1">The sequence shown here is derived from an EMBL/GenBank/DDBJ whole genome shotgun (WGS) entry which is preliminary data.</text>
</comment>
<gene>
    <name evidence="1" type="ORF">EIP91_009505</name>
</gene>
<accession>A0A4R0R704</accession>